<accession>A0AA39M822</accession>
<evidence type="ECO:0000256" key="1">
    <source>
        <dbReference type="SAM" id="MobiDB-lite"/>
    </source>
</evidence>
<feature type="compositionally biased region" description="Low complexity" evidence="1">
    <location>
        <begin position="35"/>
        <end position="50"/>
    </location>
</feature>
<feature type="compositionally biased region" description="Basic and acidic residues" evidence="1">
    <location>
        <begin position="111"/>
        <end position="128"/>
    </location>
</feature>
<dbReference type="AlphaFoldDB" id="A0AA39M822"/>
<feature type="compositionally biased region" description="Basic and acidic residues" evidence="1">
    <location>
        <begin position="60"/>
        <end position="75"/>
    </location>
</feature>
<feature type="compositionally biased region" description="Basic and acidic residues" evidence="1">
    <location>
        <begin position="151"/>
        <end position="164"/>
    </location>
</feature>
<feature type="region of interest" description="Disordered" evidence="1">
    <location>
        <begin position="29"/>
        <end position="182"/>
    </location>
</feature>
<gene>
    <name evidence="2" type="ORF">QR680_008423</name>
</gene>
<sequence>MGCQVSKAKRAKKGQKSALVVTDTNVVKDSENVKSTEASSRSASGSGSSKKVSKSSKKASRTEEIIESISKRTEKEPEDLQPPRKEESILDDSVFMNPNVGVETAKLVRARSPERDVERTQSDERERSPPPPQPPNVIVNEIMQQAAQAEELDRRRQKERAERRKALKKAQMKRQRLYSEEDTLYELPMNAKMPEIDYHNDELANGLIT</sequence>
<comment type="caution">
    <text evidence="2">The sequence shown here is derived from an EMBL/GenBank/DDBJ whole genome shotgun (WGS) entry which is preliminary data.</text>
</comment>
<feature type="compositionally biased region" description="Basic residues" evidence="1">
    <location>
        <begin position="165"/>
        <end position="176"/>
    </location>
</feature>
<reference evidence="2" key="1">
    <citation type="submission" date="2023-06" db="EMBL/GenBank/DDBJ databases">
        <title>Genomic analysis of the entomopathogenic nematode Steinernema hermaphroditum.</title>
        <authorList>
            <person name="Schwarz E.M."/>
            <person name="Heppert J.K."/>
            <person name="Baniya A."/>
            <person name="Schwartz H.T."/>
            <person name="Tan C.-H."/>
            <person name="Antoshechkin I."/>
            <person name="Sternberg P.W."/>
            <person name="Goodrich-Blair H."/>
            <person name="Dillman A.R."/>
        </authorList>
    </citation>
    <scope>NUCLEOTIDE SEQUENCE</scope>
    <source>
        <strain evidence="2">PS9179</strain>
        <tissue evidence="2">Whole animal</tissue>
    </source>
</reference>
<name>A0AA39M822_9BILA</name>
<organism evidence="2 3">
    <name type="scientific">Steinernema hermaphroditum</name>
    <dbReference type="NCBI Taxonomy" id="289476"/>
    <lineage>
        <taxon>Eukaryota</taxon>
        <taxon>Metazoa</taxon>
        <taxon>Ecdysozoa</taxon>
        <taxon>Nematoda</taxon>
        <taxon>Chromadorea</taxon>
        <taxon>Rhabditida</taxon>
        <taxon>Tylenchina</taxon>
        <taxon>Panagrolaimomorpha</taxon>
        <taxon>Strongyloidoidea</taxon>
        <taxon>Steinernematidae</taxon>
        <taxon>Steinernema</taxon>
    </lineage>
</organism>
<evidence type="ECO:0000313" key="2">
    <source>
        <dbReference type="EMBL" id="KAK0423949.1"/>
    </source>
</evidence>
<keyword evidence="3" id="KW-1185">Reference proteome</keyword>
<evidence type="ECO:0000313" key="3">
    <source>
        <dbReference type="Proteomes" id="UP001175271"/>
    </source>
</evidence>
<proteinExistence type="predicted"/>
<protein>
    <submittedName>
        <fullName evidence="2">Uncharacterized protein</fullName>
    </submittedName>
</protein>
<dbReference type="Proteomes" id="UP001175271">
    <property type="component" value="Unassembled WGS sequence"/>
</dbReference>
<dbReference type="EMBL" id="JAUCMV010000001">
    <property type="protein sequence ID" value="KAK0423949.1"/>
    <property type="molecule type" value="Genomic_DNA"/>
</dbReference>